<dbReference type="RefSeq" id="WP_052343182.1">
    <property type="nucleotide sequence ID" value="NZ_BAMD01000018.1"/>
</dbReference>
<dbReference type="Pfam" id="PF11276">
    <property type="entry name" value="DUF3078"/>
    <property type="match status" value="1"/>
</dbReference>
<protein>
    <recommendedName>
        <fullName evidence="3">DUF3078 domain-containing protein</fullName>
    </recommendedName>
</protein>
<gene>
    <name evidence="1" type="ORF">JCM21142_41814</name>
</gene>
<keyword evidence="2" id="KW-1185">Reference proteome</keyword>
<name>W7XXI5_9BACT</name>
<dbReference type="STRING" id="869213.GCA_000517085_02512"/>
<dbReference type="EMBL" id="BAMD01000018">
    <property type="protein sequence ID" value="GAF03150.1"/>
    <property type="molecule type" value="Genomic_DNA"/>
</dbReference>
<accession>W7XXI5</accession>
<dbReference type="AlphaFoldDB" id="W7XXI5"/>
<proteinExistence type="predicted"/>
<dbReference type="Proteomes" id="UP000019402">
    <property type="component" value="Unassembled WGS sequence"/>
</dbReference>
<evidence type="ECO:0000313" key="1">
    <source>
        <dbReference type="EMBL" id="GAF03150.1"/>
    </source>
</evidence>
<dbReference type="eggNOG" id="COG3137">
    <property type="taxonomic scope" value="Bacteria"/>
</dbReference>
<evidence type="ECO:0008006" key="3">
    <source>
        <dbReference type="Google" id="ProtNLM"/>
    </source>
</evidence>
<sequence length="468" mass="54665">MKFFHHIQSSLSISFIIILLAYGIQDNKAQTLDQAFDIAIKNIKKTGNLSDTIKKRSEYWSSLHLDHRFFIVDSTRFAKNQIRTLNPDYWQYKDYVMSLKFYPNPDMEIKYKPTLIKEQLLYTSKGYFDILNKGSDFDQMLGPLFNSKKKNEEFFINHPKLVKHVWKTIPEPHRLITDRKHLARRSAREGIERLLSGKVDSPNKLDKRIKKNGPWTMSGIENIQFSQAHLVNWAKGGENTIALQSDLLLKANYKKDKIEWENYGRHKVGILSSESYEAQVNTDQITANSKYGIKASQKWYYSGVFDFKTQFFNGYNNKDRETIISGFMSPAYFTFAIGMDYKPNKNFTLLLSPITSKITYVKDNEKVDPTRYNVDEDKHAAYNTGASIVNNLNWNISTELNLKSQLEGFIGYAGKDALTQVDWELTFDMRINRFLSTRINTQLRYFTNEADKKIQFKENFAVNFSYKF</sequence>
<organism evidence="1 2">
    <name type="scientific">Saccharicrinis fermentans DSM 9555 = JCM 21142</name>
    <dbReference type="NCBI Taxonomy" id="869213"/>
    <lineage>
        <taxon>Bacteria</taxon>
        <taxon>Pseudomonadati</taxon>
        <taxon>Bacteroidota</taxon>
        <taxon>Bacteroidia</taxon>
        <taxon>Marinilabiliales</taxon>
        <taxon>Marinilabiliaceae</taxon>
        <taxon>Saccharicrinis</taxon>
    </lineage>
</organism>
<dbReference type="OrthoDB" id="1495718at2"/>
<reference evidence="1 2" key="1">
    <citation type="journal article" date="2014" name="Genome Announc.">
        <title>Draft Genome Sequence of Cytophaga fermentans JCM 21142T, a Facultative Anaerobe Isolated from Marine Mud.</title>
        <authorList>
            <person name="Starns D."/>
            <person name="Oshima K."/>
            <person name="Suda W."/>
            <person name="Iino T."/>
            <person name="Yuki M."/>
            <person name="Inoue J."/>
            <person name="Kitamura K."/>
            <person name="Iida T."/>
            <person name="Darby A."/>
            <person name="Hattori M."/>
            <person name="Ohkuma M."/>
        </authorList>
    </citation>
    <scope>NUCLEOTIDE SEQUENCE [LARGE SCALE GENOMIC DNA]</scope>
    <source>
        <strain evidence="1 2">JCM 21142</strain>
    </source>
</reference>
<dbReference type="InterPro" id="IPR021428">
    <property type="entry name" value="DUF3078"/>
</dbReference>
<comment type="caution">
    <text evidence="1">The sequence shown here is derived from an EMBL/GenBank/DDBJ whole genome shotgun (WGS) entry which is preliminary data.</text>
</comment>
<evidence type="ECO:0000313" key="2">
    <source>
        <dbReference type="Proteomes" id="UP000019402"/>
    </source>
</evidence>